<proteinExistence type="predicted"/>
<protein>
    <submittedName>
        <fullName evidence="1">Uncharacterized protein</fullName>
    </submittedName>
</protein>
<dbReference type="AlphaFoldDB" id="A0A2N3U7Z6"/>
<evidence type="ECO:0000313" key="2">
    <source>
        <dbReference type="Proteomes" id="UP000233782"/>
    </source>
</evidence>
<gene>
    <name evidence="1" type="ORF">BD749_2696</name>
</gene>
<sequence length="59" mass="6793">MGEVLYLDSDKTLSEALAYRNSWLEGYREREFEDSERSSQRGVSVFKGITNRLTIGFSP</sequence>
<comment type="caution">
    <text evidence="1">The sequence shown here is derived from an EMBL/GenBank/DDBJ whole genome shotgun (WGS) entry which is preliminary data.</text>
</comment>
<reference evidence="1 2" key="1">
    <citation type="submission" date="2017-12" db="EMBL/GenBank/DDBJ databases">
        <title>Genomic Encyclopedia of Type Strains, Phase III (KMG-III): the genomes of soil and plant-associated and newly described type strains.</title>
        <authorList>
            <person name="Whitman W."/>
        </authorList>
    </citation>
    <scope>NUCLEOTIDE SEQUENCE [LARGE SCALE GENOMIC DNA]</scope>
    <source>
        <strain evidence="1 2">LP43</strain>
    </source>
</reference>
<accession>A0A2N3U7Z6</accession>
<organism evidence="1 2">
    <name type="scientific">Pontibacter ramchanderi</name>
    <dbReference type="NCBI Taxonomy" id="1179743"/>
    <lineage>
        <taxon>Bacteria</taxon>
        <taxon>Pseudomonadati</taxon>
        <taxon>Bacteroidota</taxon>
        <taxon>Cytophagia</taxon>
        <taxon>Cytophagales</taxon>
        <taxon>Hymenobacteraceae</taxon>
        <taxon>Pontibacter</taxon>
    </lineage>
</organism>
<dbReference type="EMBL" id="PJMU01000003">
    <property type="protein sequence ID" value="PKV62866.1"/>
    <property type="molecule type" value="Genomic_DNA"/>
</dbReference>
<name>A0A2N3U7Z6_9BACT</name>
<dbReference type="Proteomes" id="UP000233782">
    <property type="component" value="Unassembled WGS sequence"/>
</dbReference>
<evidence type="ECO:0000313" key="1">
    <source>
        <dbReference type="EMBL" id="PKV62866.1"/>
    </source>
</evidence>
<keyword evidence="2" id="KW-1185">Reference proteome</keyword>